<evidence type="ECO:0000256" key="2">
    <source>
        <dbReference type="ARBA" id="ARBA00007267"/>
    </source>
</evidence>
<feature type="region of interest" description="Disordered" evidence="4">
    <location>
        <begin position="313"/>
        <end position="334"/>
    </location>
</feature>
<dbReference type="InterPro" id="IPR033467">
    <property type="entry name" value="Tesmin/TSO1-like_CXC"/>
</dbReference>
<dbReference type="PANTHER" id="PTHR46159:SF18">
    <property type="entry name" value="CRC DOMAIN-CONTAINING PROTEIN"/>
    <property type="match status" value="1"/>
</dbReference>
<evidence type="ECO:0000256" key="4">
    <source>
        <dbReference type="SAM" id="MobiDB-lite"/>
    </source>
</evidence>
<dbReference type="InterPro" id="IPR005172">
    <property type="entry name" value="CRC"/>
</dbReference>
<comment type="subcellular location">
    <subcellularLocation>
        <location evidence="1">Nucleus</location>
    </subcellularLocation>
</comment>
<evidence type="ECO:0000256" key="1">
    <source>
        <dbReference type="ARBA" id="ARBA00004123"/>
    </source>
</evidence>
<protein>
    <recommendedName>
        <fullName evidence="5">CRC domain-containing protein</fullName>
    </recommendedName>
</protein>
<organism evidence="6 7">
    <name type="scientific">Gossypium arboreum</name>
    <name type="common">Tree cotton</name>
    <name type="synonym">Gossypium nanking</name>
    <dbReference type="NCBI Taxonomy" id="29729"/>
    <lineage>
        <taxon>Eukaryota</taxon>
        <taxon>Viridiplantae</taxon>
        <taxon>Streptophyta</taxon>
        <taxon>Embryophyta</taxon>
        <taxon>Tracheophyta</taxon>
        <taxon>Spermatophyta</taxon>
        <taxon>Magnoliopsida</taxon>
        <taxon>eudicotyledons</taxon>
        <taxon>Gunneridae</taxon>
        <taxon>Pentapetalae</taxon>
        <taxon>rosids</taxon>
        <taxon>malvids</taxon>
        <taxon>Malvales</taxon>
        <taxon>Malvaceae</taxon>
        <taxon>Malvoideae</taxon>
        <taxon>Gossypium</taxon>
    </lineage>
</organism>
<sequence length="597" mass="67008">MESYRNDIEASPTTSPSEQVLTPCEKKSPVSEFLNDLSPIMPSRARASLYKQRLYETSFTSNSSLFNSPHLNIHQRPINLNFLQRWCFFTENIFRSQLITLFITKDCFVYANSDEIGASSSNGCYQDDFMIKHSEYHTQHDEQCGACFNASEVTIGKTSDNANDGVVEISDDERLDKMLDISSKNIREHVESDEFMEHVGQGLDSKLTFLGGNQAMSMQLPYHILPLNHYPLISPIVGVVDCVGSDHHGACVPSHILPLSHDPLIPLAGRVGDHVDSDHHGVCVPKNMEDSQIVSCFHQIGIPCQQFGDKVDQLSKSKDSSKRKRDRKTSPDETEACKHCNCRRSRCLKLYCECFAAGIYCEDCCACENCVNKPDYEDIVLDIRHQIELRNPLAFAPPIVNPSNDSPNVTGDENLMNTPSARHKRGCKCKRSKCLKKYCECYRAKVGCSDGCHCENCDNSFGKKSESMIQRVEKQQNQSHEMLNTTQVMSDSTLVGITNPVSSIWEKLADNNHLTISTHPYSRDMRDCQNVSQVESEKGTSFHCYSSALSPKQPCQSKEIDDIYEIMADGFPDYLMETSNPINTVNSGSSLVLYNGE</sequence>
<comment type="similarity">
    <text evidence="2">Belongs to the lin-54 family.</text>
</comment>
<dbReference type="Pfam" id="PF03638">
    <property type="entry name" value="TCR"/>
    <property type="match status" value="2"/>
</dbReference>
<dbReference type="SMART" id="SM01114">
    <property type="entry name" value="CXC"/>
    <property type="match status" value="2"/>
</dbReference>
<reference evidence="6 7" key="1">
    <citation type="submission" date="2023-03" db="EMBL/GenBank/DDBJ databases">
        <title>WGS of Gossypium arboreum.</title>
        <authorList>
            <person name="Yu D."/>
        </authorList>
    </citation>
    <scope>NUCLEOTIDE SEQUENCE [LARGE SCALE GENOMIC DNA]</scope>
    <source>
        <tissue evidence="6">Leaf</tissue>
    </source>
</reference>
<feature type="domain" description="CRC" evidence="5">
    <location>
        <begin position="336"/>
        <end position="462"/>
    </location>
</feature>
<dbReference type="InterPro" id="IPR044522">
    <property type="entry name" value="TSO1-like"/>
</dbReference>
<evidence type="ECO:0000313" key="6">
    <source>
        <dbReference type="EMBL" id="KAK5802260.1"/>
    </source>
</evidence>
<proteinExistence type="inferred from homology"/>
<feature type="compositionally biased region" description="Polar residues" evidence="4">
    <location>
        <begin position="11"/>
        <end position="20"/>
    </location>
</feature>
<dbReference type="Proteomes" id="UP001358586">
    <property type="component" value="Chromosome 9"/>
</dbReference>
<accession>A0ABR0NLW1</accession>
<dbReference type="PANTHER" id="PTHR46159">
    <property type="entry name" value="PROTEIN TESMIN/TSO1-LIKE CXC 2"/>
    <property type="match status" value="1"/>
</dbReference>
<name>A0ABR0NLW1_GOSAR</name>
<evidence type="ECO:0000256" key="3">
    <source>
        <dbReference type="ARBA" id="ARBA00023242"/>
    </source>
</evidence>
<evidence type="ECO:0000313" key="7">
    <source>
        <dbReference type="Proteomes" id="UP001358586"/>
    </source>
</evidence>
<gene>
    <name evidence="6" type="ORF">PVK06_029845</name>
</gene>
<evidence type="ECO:0000259" key="5">
    <source>
        <dbReference type="PROSITE" id="PS51634"/>
    </source>
</evidence>
<keyword evidence="7" id="KW-1185">Reference proteome</keyword>
<dbReference type="PROSITE" id="PS51634">
    <property type="entry name" value="CRC"/>
    <property type="match status" value="1"/>
</dbReference>
<dbReference type="EMBL" id="JARKNE010000009">
    <property type="protein sequence ID" value="KAK5802260.1"/>
    <property type="molecule type" value="Genomic_DNA"/>
</dbReference>
<comment type="caution">
    <text evidence="6">The sequence shown here is derived from an EMBL/GenBank/DDBJ whole genome shotgun (WGS) entry which is preliminary data.</text>
</comment>
<keyword evidence="3" id="KW-0539">Nucleus</keyword>
<feature type="region of interest" description="Disordered" evidence="4">
    <location>
        <begin position="1"/>
        <end position="22"/>
    </location>
</feature>